<name>A0ACB8BK36_9AGAM</name>
<keyword evidence="2" id="KW-1185">Reference proteome</keyword>
<gene>
    <name evidence="1" type="ORF">BV22DRAFT_1010410</name>
</gene>
<comment type="caution">
    <text evidence="1">The sequence shown here is derived from an EMBL/GenBank/DDBJ whole genome shotgun (WGS) entry which is preliminary data.</text>
</comment>
<sequence length="77" mass="8444">MFSSPTPASGSRTLATKTLKSAGLIDRDERMRDVSDKPGGRKGTSKIRSHRARPIDVFKDNQPGPSRSSMVNMRPCL</sequence>
<protein>
    <submittedName>
        <fullName evidence="1">Uncharacterized protein</fullName>
    </submittedName>
</protein>
<accession>A0ACB8BK36</accession>
<evidence type="ECO:0000313" key="2">
    <source>
        <dbReference type="Proteomes" id="UP000790709"/>
    </source>
</evidence>
<reference evidence="1" key="1">
    <citation type="journal article" date="2021" name="New Phytol.">
        <title>Evolutionary innovations through gain and loss of genes in the ectomycorrhizal Boletales.</title>
        <authorList>
            <person name="Wu G."/>
            <person name="Miyauchi S."/>
            <person name="Morin E."/>
            <person name="Kuo A."/>
            <person name="Drula E."/>
            <person name="Varga T."/>
            <person name="Kohler A."/>
            <person name="Feng B."/>
            <person name="Cao Y."/>
            <person name="Lipzen A."/>
            <person name="Daum C."/>
            <person name="Hundley H."/>
            <person name="Pangilinan J."/>
            <person name="Johnson J."/>
            <person name="Barry K."/>
            <person name="LaButti K."/>
            <person name="Ng V."/>
            <person name="Ahrendt S."/>
            <person name="Min B."/>
            <person name="Choi I.G."/>
            <person name="Park H."/>
            <person name="Plett J.M."/>
            <person name="Magnuson J."/>
            <person name="Spatafora J.W."/>
            <person name="Nagy L.G."/>
            <person name="Henrissat B."/>
            <person name="Grigoriev I.V."/>
            <person name="Yang Z.L."/>
            <person name="Xu J."/>
            <person name="Martin F.M."/>
        </authorList>
    </citation>
    <scope>NUCLEOTIDE SEQUENCE</scope>
    <source>
        <strain evidence="1">KUC20120723A-06</strain>
    </source>
</reference>
<evidence type="ECO:0000313" key="1">
    <source>
        <dbReference type="EMBL" id="KAH7925856.1"/>
    </source>
</evidence>
<organism evidence="1 2">
    <name type="scientific">Leucogyrophana mollusca</name>
    <dbReference type="NCBI Taxonomy" id="85980"/>
    <lineage>
        <taxon>Eukaryota</taxon>
        <taxon>Fungi</taxon>
        <taxon>Dikarya</taxon>
        <taxon>Basidiomycota</taxon>
        <taxon>Agaricomycotina</taxon>
        <taxon>Agaricomycetes</taxon>
        <taxon>Agaricomycetidae</taxon>
        <taxon>Boletales</taxon>
        <taxon>Boletales incertae sedis</taxon>
        <taxon>Leucogyrophana</taxon>
    </lineage>
</organism>
<dbReference type="Proteomes" id="UP000790709">
    <property type="component" value="Unassembled WGS sequence"/>
</dbReference>
<proteinExistence type="predicted"/>
<dbReference type="EMBL" id="MU266394">
    <property type="protein sequence ID" value="KAH7925856.1"/>
    <property type="molecule type" value="Genomic_DNA"/>
</dbReference>